<proteinExistence type="predicted"/>
<name>A0AAU9IWS7_9CILI</name>
<evidence type="ECO:0000313" key="2">
    <source>
        <dbReference type="Proteomes" id="UP001162131"/>
    </source>
</evidence>
<organism evidence="1 2">
    <name type="scientific">Blepharisma stoltei</name>
    <dbReference type="NCBI Taxonomy" id="1481888"/>
    <lineage>
        <taxon>Eukaryota</taxon>
        <taxon>Sar</taxon>
        <taxon>Alveolata</taxon>
        <taxon>Ciliophora</taxon>
        <taxon>Postciliodesmatophora</taxon>
        <taxon>Heterotrichea</taxon>
        <taxon>Heterotrichida</taxon>
        <taxon>Blepharismidae</taxon>
        <taxon>Blepharisma</taxon>
    </lineage>
</organism>
<dbReference type="Proteomes" id="UP001162131">
    <property type="component" value="Unassembled WGS sequence"/>
</dbReference>
<accession>A0AAU9IWS7</accession>
<reference evidence="1" key="1">
    <citation type="submission" date="2021-09" db="EMBL/GenBank/DDBJ databases">
        <authorList>
            <consortium name="AG Swart"/>
            <person name="Singh M."/>
            <person name="Singh A."/>
            <person name="Seah K."/>
            <person name="Emmerich C."/>
        </authorList>
    </citation>
    <scope>NUCLEOTIDE SEQUENCE</scope>
    <source>
        <strain evidence="1">ATCC30299</strain>
    </source>
</reference>
<sequence length="497" mass="57006">MTTDRRNIRVLKPKENLSENIIPENSFVERVNKLFQNSKVAGKQVFKLNLQEKLGNVSPFLQKKLDALSTSRHNRTFAANKEFSFYEKYNKEWKHPKNNSKEIKILSLILEKLVFKRTRDSMRKLEKTQVQNYNPLAFTKCSHCNAVALTLLTSSTKEELSPRFHEKILQILPSKPEKLVRTQPMIRDCNITTSCAVTEHNASKRSLYYQEGGSPEPKEIIHDNELSLVMYSEDQIVASPRSKKKNLSDMNEISEIKLDFYESSLDSPGIASSRQIEPKHTLRFNESIGSKKPKEEASFEFNPDITELPKGLELDIELSLEGMPKSNAVKVPKLDFSELLPPKPPKQHNKNPSKACSIAEQKKGLKIVDGIFKERLKLCMGNFKKALGNDGEQSLTFDFSKEEIQNSSILHSPTMTGTFGAFENNRKCNLSVIEPATKEPESSVWFEYPTPSQSQKTAYKICHARLEKFIYRRKMQAFFCLSDFIYNMPFLSSTKRK</sequence>
<comment type="caution">
    <text evidence="1">The sequence shown here is derived from an EMBL/GenBank/DDBJ whole genome shotgun (WGS) entry which is preliminary data.</text>
</comment>
<gene>
    <name evidence="1" type="ORF">BSTOLATCC_MIC20973</name>
</gene>
<protein>
    <submittedName>
        <fullName evidence="1">Uncharacterized protein</fullName>
    </submittedName>
</protein>
<keyword evidence="2" id="KW-1185">Reference proteome</keyword>
<dbReference type="AlphaFoldDB" id="A0AAU9IWS7"/>
<evidence type="ECO:0000313" key="1">
    <source>
        <dbReference type="EMBL" id="CAG9318500.1"/>
    </source>
</evidence>
<dbReference type="EMBL" id="CAJZBQ010000020">
    <property type="protein sequence ID" value="CAG9318500.1"/>
    <property type="molecule type" value="Genomic_DNA"/>
</dbReference>